<dbReference type="EMBL" id="CM042049">
    <property type="protein sequence ID" value="KAI3748125.1"/>
    <property type="molecule type" value="Genomic_DNA"/>
</dbReference>
<name>A0ACB9DNJ6_ARCLA</name>
<evidence type="ECO:0000313" key="1">
    <source>
        <dbReference type="EMBL" id="KAI3748125.1"/>
    </source>
</evidence>
<gene>
    <name evidence="1" type="ORF">L6452_11010</name>
</gene>
<keyword evidence="2" id="KW-1185">Reference proteome</keyword>
<organism evidence="1 2">
    <name type="scientific">Arctium lappa</name>
    <name type="common">Greater burdock</name>
    <name type="synonym">Lappa major</name>
    <dbReference type="NCBI Taxonomy" id="4217"/>
    <lineage>
        <taxon>Eukaryota</taxon>
        <taxon>Viridiplantae</taxon>
        <taxon>Streptophyta</taxon>
        <taxon>Embryophyta</taxon>
        <taxon>Tracheophyta</taxon>
        <taxon>Spermatophyta</taxon>
        <taxon>Magnoliopsida</taxon>
        <taxon>eudicotyledons</taxon>
        <taxon>Gunneridae</taxon>
        <taxon>Pentapetalae</taxon>
        <taxon>asterids</taxon>
        <taxon>campanulids</taxon>
        <taxon>Asterales</taxon>
        <taxon>Asteraceae</taxon>
        <taxon>Carduoideae</taxon>
        <taxon>Cardueae</taxon>
        <taxon>Arctiinae</taxon>
        <taxon>Arctium</taxon>
    </lineage>
</organism>
<proteinExistence type="predicted"/>
<dbReference type="Proteomes" id="UP001055879">
    <property type="component" value="Linkage Group LG03"/>
</dbReference>
<accession>A0ACB9DNJ6</accession>
<reference evidence="2" key="1">
    <citation type="journal article" date="2022" name="Mol. Ecol. Resour.">
        <title>The genomes of chicory, endive, great burdock and yacon provide insights into Asteraceae palaeo-polyploidization history and plant inulin production.</title>
        <authorList>
            <person name="Fan W."/>
            <person name="Wang S."/>
            <person name="Wang H."/>
            <person name="Wang A."/>
            <person name="Jiang F."/>
            <person name="Liu H."/>
            <person name="Zhao H."/>
            <person name="Xu D."/>
            <person name="Zhang Y."/>
        </authorList>
    </citation>
    <scope>NUCLEOTIDE SEQUENCE [LARGE SCALE GENOMIC DNA]</scope>
    <source>
        <strain evidence="2">cv. Niubang</strain>
    </source>
</reference>
<protein>
    <submittedName>
        <fullName evidence="1">Uncharacterized protein</fullName>
    </submittedName>
</protein>
<sequence>MTQNEEVLDRLRIPYEKIKFGKKLEVQGYGTVFEGEGGEVSDVGSRAIGGAQAGTEDVSGVIELDAAGAEDVSVKLEEGMLLNIRKVRELSVKLSQVEGQLSHLNEQQVENEELFELMTKMYLDKKWEASVLYHQLIEAMNDNVEKDQMINRLKRQLRELTMNQGI</sequence>
<evidence type="ECO:0000313" key="2">
    <source>
        <dbReference type="Proteomes" id="UP001055879"/>
    </source>
</evidence>
<comment type="caution">
    <text evidence="1">The sequence shown here is derived from an EMBL/GenBank/DDBJ whole genome shotgun (WGS) entry which is preliminary data.</text>
</comment>
<reference evidence="1 2" key="2">
    <citation type="journal article" date="2022" name="Mol. Ecol. Resour.">
        <title>The genomes of chicory, endive, great burdock and yacon provide insights into Asteraceae paleo-polyploidization history and plant inulin production.</title>
        <authorList>
            <person name="Fan W."/>
            <person name="Wang S."/>
            <person name="Wang H."/>
            <person name="Wang A."/>
            <person name="Jiang F."/>
            <person name="Liu H."/>
            <person name="Zhao H."/>
            <person name="Xu D."/>
            <person name="Zhang Y."/>
        </authorList>
    </citation>
    <scope>NUCLEOTIDE SEQUENCE [LARGE SCALE GENOMIC DNA]</scope>
    <source>
        <strain evidence="2">cv. Niubang</strain>
    </source>
</reference>